<evidence type="ECO:0000313" key="1">
    <source>
        <dbReference type="EMBL" id="PNX81747.1"/>
    </source>
</evidence>
<proteinExistence type="predicted"/>
<organism evidence="1 2">
    <name type="scientific">Trifolium pratense</name>
    <name type="common">Red clover</name>
    <dbReference type="NCBI Taxonomy" id="57577"/>
    <lineage>
        <taxon>Eukaryota</taxon>
        <taxon>Viridiplantae</taxon>
        <taxon>Streptophyta</taxon>
        <taxon>Embryophyta</taxon>
        <taxon>Tracheophyta</taxon>
        <taxon>Spermatophyta</taxon>
        <taxon>Magnoliopsida</taxon>
        <taxon>eudicotyledons</taxon>
        <taxon>Gunneridae</taxon>
        <taxon>Pentapetalae</taxon>
        <taxon>rosids</taxon>
        <taxon>fabids</taxon>
        <taxon>Fabales</taxon>
        <taxon>Fabaceae</taxon>
        <taxon>Papilionoideae</taxon>
        <taxon>50 kb inversion clade</taxon>
        <taxon>NPAAA clade</taxon>
        <taxon>Hologalegina</taxon>
        <taxon>IRL clade</taxon>
        <taxon>Trifolieae</taxon>
        <taxon>Trifolium</taxon>
    </lineage>
</organism>
<gene>
    <name evidence="1" type="ORF">L195_g037772</name>
</gene>
<evidence type="ECO:0000313" key="2">
    <source>
        <dbReference type="Proteomes" id="UP000236291"/>
    </source>
</evidence>
<dbReference type="Proteomes" id="UP000236291">
    <property type="component" value="Unassembled WGS sequence"/>
</dbReference>
<reference evidence="1 2" key="2">
    <citation type="journal article" date="2017" name="Front. Plant Sci.">
        <title>Gene Classification and Mining of Molecular Markers Useful in Red Clover (Trifolium pratense) Breeding.</title>
        <authorList>
            <person name="Istvanek J."/>
            <person name="Dluhosova J."/>
            <person name="Dluhos P."/>
            <person name="Patkova L."/>
            <person name="Nedelnik J."/>
            <person name="Repkova J."/>
        </authorList>
    </citation>
    <scope>NUCLEOTIDE SEQUENCE [LARGE SCALE GENOMIC DNA]</scope>
    <source>
        <strain evidence="2">cv. Tatra</strain>
        <tissue evidence="1">Young leaves</tissue>
    </source>
</reference>
<accession>A0A2K3LTA2</accession>
<name>A0A2K3LTA2_TRIPR</name>
<dbReference type="AlphaFoldDB" id="A0A2K3LTA2"/>
<comment type="caution">
    <text evidence="1">The sequence shown here is derived from an EMBL/GenBank/DDBJ whole genome shotgun (WGS) entry which is preliminary data.</text>
</comment>
<sequence>MYLNDTVFAQPVIEPNTNNDRMPFLPSELIVEILLKIPAKYLLRFSPLLNPVAGIEPRSYQPRIGEFFPKSIHE</sequence>
<evidence type="ECO:0008006" key="3">
    <source>
        <dbReference type="Google" id="ProtNLM"/>
    </source>
</evidence>
<protein>
    <recommendedName>
        <fullName evidence="3">F-box domain-containing protein</fullName>
    </recommendedName>
</protein>
<dbReference type="EMBL" id="ASHM01040500">
    <property type="protein sequence ID" value="PNX81747.1"/>
    <property type="molecule type" value="Genomic_DNA"/>
</dbReference>
<reference evidence="1 2" key="1">
    <citation type="journal article" date="2014" name="Am. J. Bot.">
        <title>Genome assembly and annotation for red clover (Trifolium pratense; Fabaceae).</title>
        <authorList>
            <person name="Istvanek J."/>
            <person name="Jaros M."/>
            <person name="Krenek A."/>
            <person name="Repkova J."/>
        </authorList>
    </citation>
    <scope>NUCLEOTIDE SEQUENCE [LARGE SCALE GENOMIC DNA]</scope>
    <source>
        <strain evidence="2">cv. Tatra</strain>
        <tissue evidence="1">Young leaves</tissue>
    </source>
</reference>